<dbReference type="InterPro" id="IPR013341">
    <property type="entry name" value="Mandelate_racemase_N_dom"/>
</dbReference>
<name>A0ABT3YCB8_9HYPH</name>
<dbReference type="InterPro" id="IPR029017">
    <property type="entry name" value="Enolase-like_N"/>
</dbReference>
<proteinExistence type="predicted"/>
<dbReference type="Gene3D" id="3.30.390.10">
    <property type="entry name" value="Enolase-like, N-terminal domain"/>
    <property type="match status" value="1"/>
</dbReference>
<reference evidence="3" key="1">
    <citation type="submission" date="2022-10" db="EMBL/GenBank/DDBJ databases">
        <title>Hoeflea sp. J2-29, isolated from marine algae.</title>
        <authorList>
            <person name="Kristyanto S."/>
            <person name="Kim J.M."/>
            <person name="Jeon C.O."/>
        </authorList>
    </citation>
    <scope>NUCLEOTIDE SEQUENCE</scope>
    <source>
        <strain evidence="3">J2-29</strain>
    </source>
</reference>
<dbReference type="EMBL" id="JAOVZQ010000001">
    <property type="protein sequence ID" value="MCY0093447.1"/>
    <property type="molecule type" value="Genomic_DNA"/>
</dbReference>
<feature type="domain" description="Mandelate racemase/muconate lactonizing enzyme C-terminal" evidence="2">
    <location>
        <begin position="147"/>
        <end position="261"/>
    </location>
</feature>
<dbReference type="Gene3D" id="3.20.20.120">
    <property type="entry name" value="Enolase-like C-terminal domain"/>
    <property type="match status" value="1"/>
</dbReference>
<dbReference type="Pfam" id="PF02746">
    <property type="entry name" value="MR_MLE_N"/>
    <property type="match status" value="1"/>
</dbReference>
<accession>A0ABT3YCB8</accession>
<evidence type="ECO:0000259" key="2">
    <source>
        <dbReference type="SMART" id="SM00922"/>
    </source>
</evidence>
<evidence type="ECO:0000313" key="4">
    <source>
        <dbReference type="Proteomes" id="UP001081283"/>
    </source>
</evidence>
<dbReference type="InterPro" id="IPR013342">
    <property type="entry name" value="Mandelate_racemase_C"/>
</dbReference>
<protein>
    <submittedName>
        <fullName evidence="3">Mandelate racemase/muconate lactonizing enzyme family protein</fullName>
    </submittedName>
</protein>
<organism evidence="3 4">
    <name type="scientific">Hoeflea ulvae</name>
    <dbReference type="NCBI Taxonomy" id="2983764"/>
    <lineage>
        <taxon>Bacteria</taxon>
        <taxon>Pseudomonadati</taxon>
        <taxon>Pseudomonadota</taxon>
        <taxon>Alphaproteobacteria</taxon>
        <taxon>Hyphomicrobiales</taxon>
        <taxon>Rhizobiaceae</taxon>
        <taxon>Hoeflea</taxon>
    </lineage>
</organism>
<dbReference type="InterPro" id="IPR029065">
    <property type="entry name" value="Enolase_C-like"/>
</dbReference>
<keyword evidence="4" id="KW-1185">Reference proteome</keyword>
<dbReference type="Proteomes" id="UP001081283">
    <property type="component" value="Unassembled WGS sequence"/>
</dbReference>
<evidence type="ECO:0000256" key="1">
    <source>
        <dbReference type="ARBA" id="ARBA00023239"/>
    </source>
</evidence>
<gene>
    <name evidence="3" type="ORF">OEG82_05345</name>
</gene>
<dbReference type="SUPFAM" id="SSF51604">
    <property type="entry name" value="Enolase C-terminal domain-like"/>
    <property type="match status" value="1"/>
</dbReference>
<evidence type="ECO:0000313" key="3">
    <source>
        <dbReference type="EMBL" id="MCY0093447.1"/>
    </source>
</evidence>
<dbReference type="RefSeq" id="WP_267611402.1">
    <property type="nucleotide sequence ID" value="NZ_JAOVZQ010000001.1"/>
</dbReference>
<dbReference type="SFLD" id="SFLDS00001">
    <property type="entry name" value="Enolase"/>
    <property type="match status" value="1"/>
</dbReference>
<dbReference type="InterPro" id="IPR036849">
    <property type="entry name" value="Enolase-like_C_sf"/>
</dbReference>
<keyword evidence="1" id="KW-0456">Lyase</keyword>
<dbReference type="SFLD" id="SFLDG00179">
    <property type="entry name" value="mandelate_racemase"/>
    <property type="match status" value="1"/>
</dbReference>
<dbReference type="PANTHER" id="PTHR48080:SF2">
    <property type="entry name" value="D-GALACTONATE DEHYDRATASE"/>
    <property type="match status" value="1"/>
</dbReference>
<dbReference type="SUPFAM" id="SSF54826">
    <property type="entry name" value="Enolase N-terminal domain-like"/>
    <property type="match status" value="1"/>
</dbReference>
<dbReference type="PANTHER" id="PTHR48080">
    <property type="entry name" value="D-GALACTONATE DEHYDRATASE-RELATED"/>
    <property type="match status" value="1"/>
</dbReference>
<dbReference type="Pfam" id="PF13378">
    <property type="entry name" value="MR_MLE_C"/>
    <property type="match status" value="1"/>
</dbReference>
<sequence>MKIVKAEIFDIDCPRRKSWHPVLLRLTTDEGLTGVGEAAMAYGVGRSGAAHLTKNLVESFALGADPTDTELLWERMYRESFWGLGGGAVVFAAMSAIDMACWDIRGKAAGLPVYKLLGGKTNPSLRSYASQLQFGWGQEQVESLTDPKDYAEAALRAVAEGYSCVKVDPLMFDAEGKRHYDLTRMFQPAQIRMYVDRIEAIRDAIGSDVDIILEVHGATSVTSALQIARACEHLDIFYYEEPVNYQNPKLHEKFAQGTRIPVAGGERIYTRSGLRPYLESQSLDVLQPDIGLTGGLTEAKKVCDYAHMYDVGIQAHVCGSPISTAAALHLETVIPNFTIHEHHTYAMKSWNIELCDVDLQPVQGTFTVPETPGLGIGLNDAVVCRSPNMVITA</sequence>
<dbReference type="InterPro" id="IPR034593">
    <property type="entry name" value="DgoD-like"/>
</dbReference>
<comment type="caution">
    <text evidence="3">The sequence shown here is derived from an EMBL/GenBank/DDBJ whole genome shotgun (WGS) entry which is preliminary data.</text>
</comment>
<dbReference type="SMART" id="SM00922">
    <property type="entry name" value="MR_MLE"/>
    <property type="match status" value="1"/>
</dbReference>
<dbReference type="CDD" id="cd03316">
    <property type="entry name" value="MR_like"/>
    <property type="match status" value="1"/>
</dbReference>